<gene>
    <name evidence="1" type="ORF">HA46_07545</name>
</gene>
<evidence type="ECO:0000313" key="2">
    <source>
        <dbReference type="Proteomes" id="UP000193785"/>
    </source>
</evidence>
<reference evidence="1 2" key="1">
    <citation type="journal article" date="2017" name="Antonie Van Leeuwenhoek">
        <title>Phylogenomic resolution of the bacterial genus Pantoea and its relationship with Erwinia and Tatumella.</title>
        <authorList>
            <person name="Palmer M."/>
            <person name="Steenkamp E.T."/>
            <person name="Coetzee M.P."/>
            <person name="Chan W.Y."/>
            <person name="van Zyl E."/>
            <person name="De Maayer P."/>
            <person name="Coutinho T.A."/>
            <person name="Blom J."/>
            <person name="Smits T.H."/>
            <person name="Duffy B."/>
            <person name="Venter S.N."/>
        </authorList>
    </citation>
    <scope>NUCLEOTIDE SEQUENCE [LARGE SCALE GENOMIC DNA]</scope>
    <source>
        <strain evidence="1 2">LMG 5345</strain>
    </source>
</reference>
<dbReference type="EMBL" id="MLJJ01000010">
    <property type="protein sequence ID" value="ORN00631.1"/>
    <property type="molecule type" value="Genomic_DNA"/>
</dbReference>
<sequence length="111" mass="12617">MRFRLNILIPLLLLCVAAAWYWLTPHYSKEDEAWYISVFCAIHHDDSRRFVADMRTVIEGGNSDYALQKIHFQPRLGQHVADAWQTLSDGQKAQASADAAQCRALLSDALN</sequence>
<comment type="caution">
    <text evidence="1">The sequence shown here is derived from an EMBL/GenBank/DDBJ whole genome shotgun (WGS) entry which is preliminary data.</text>
</comment>
<protein>
    <submittedName>
        <fullName evidence="1">Uncharacterized protein</fullName>
    </submittedName>
</protein>
<organism evidence="1 2">
    <name type="scientific">Pantoea septica</name>
    <dbReference type="NCBI Taxonomy" id="472695"/>
    <lineage>
        <taxon>Bacteria</taxon>
        <taxon>Pseudomonadati</taxon>
        <taxon>Pseudomonadota</taxon>
        <taxon>Gammaproteobacteria</taxon>
        <taxon>Enterobacterales</taxon>
        <taxon>Erwiniaceae</taxon>
        <taxon>Pantoea</taxon>
    </lineage>
</organism>
<name>A0ABX3UTS4_9GAMM</name>
<keyword evidence="2" id="KW-1185">Reference proteome</keyword>
<accession>A0ABX3UTS4</accession>
<evidence type="ECO:0000313" key="1">
    <source>
        <dbReference type="EMBL" id="ORN00631.1"/>
    </source>
</evidence>
<proteinExistence type="predicted"/>
<dbReference type="Proteomes" id="UP000193785">
    <property type="component" value="Unassembled WGS sequence"/>
</dbReference>
<dbReference type="RefSeq" id="WP_084883490.1">
    <property type="nucleotide sequence ID" value="NZ_DALZCT010000036.1"/>
</dbReference>